<keyword evidence="3" id="KW-1185">Reference proteome</keyword>
<name>A0AAD5VAB1_9APHY</name>
<sequence>MCDEGFENDTVLEQHVALRHGQISSNVGEAGFPNNDELTLHQKEPHSRDPEGVKDNLIPTIEVTENVPEVPPGLGLVPPAQATSPPFLAPIPPPDDQPEDQEDASCRKDVPIVDRPGVACTATIQLPETLECPRCNCTLRLKLELVST</sequence>
<protein>
    <submittedName>
        <fullName evidence="2">Uncharacterized protein</fullName>
    </submittedName>
</protein>
<feature type="compositionally biased region" description="Basic and acidic residues" evidence="1">
    <location>
        <begin position="38"/>
        <end position="54"/>
    </location>
</feature>
<comment type="caution">
    <text evidence="2">The sequence shown here is derived from an EMBL/GenBank/DDBJ whole genome shotgun (WGS) entry which is preliminary data.</text>
</comment>
<evidence type="ECO:0000313" key="3">
    <source>
        <dbReference type="Proteomes" id="UP001212997"/>
    </source>
</evidence>
<dbReference type="AlphaFoldDB" id="A0AAD5VAB1"/>
<dbReference type="Proteomes" id="UP001212997">
    <property type="component" value="Unassembled WGS sequence"/>
</dbReference>
<proteinExistence type="predicted"/>
<organism evidence="2 3">
    <name type="scientific">Meripilus lineatus</name>
    <dbReference type="NCBI Taxonomy" id="2056292"/>
    <lineage>
        <taxon>Eukaryota</taxon>
        <taxon>Fungi</taxon>
        <taxon>Dikarya</taxon>
        <taxon>Basidiomycota</taxon>
        <taxon>Agaricomycotina</taxon>
        <taxon>Agaricomycetes</taxon>
        <taxon>Polyporales</taxon>
        <taxon>Meripilaceae</taxon>
        <taxon>Meripilus</taxon>
    </lineage>
</organism>
<evidence type="ECO:0000256" key="1">
    <source>
        <dbReference type="SAM" id="MobiDB-lite"/>
    </source>
</evidence>
<evidence type="ECO:0000313" key="2">
    <source>
        <dbReference type="EMBL" id="KAJ3486476.1"/>
    </source>
</evidence>
<accession>A0AAD5VAB1</accession>
<reference evidence="2" key="1">
    <citation type="submission" date="2022-07" db="EMBL/GenBank/DDBJ databases">
        <title>Genome Sequence of Physisporinus lineatus.</title>
        <authorList>
            <person name="Buettner E."/>
        </authorList>
    </citation>
    <scope>NUCLEOTIDE SEQUENCE</scope>
    <source>
        <strain evidence="2">VT162</strain>
    </source>
</reference>
<dbReference type="EMBL" id="JANAWD010000120">
    <property type="protein sequence ID" value="KAJ3486476.1"/>
    <property type="molecule type" value="Genomic_DNA"/>
</dbReference>
<gene>
    <name evidence="2" type="ORF">NLI96_g4216</name>
</gene>
<feature type="region of interest" description="Disordered" evidence="1">
    <location>
        <begin position="25"/>
        <end position="105"/>
    </location>
</feature>